<gene>
    <name evidence="1" type="ORF">E6H04_03395</name>
</gene>
<dbReference type="EMBL" id="VBAO01000084">
    <property type="protein sequence ID" value="TMI83234.1"/>
    <property type="molecule type" value="Genomic_DNA"/>
</dbReference>
<reference evidence="1 2" key="1">
    <citation type="journal article" date="2019" name="Nat. Microbiol.">
        <title>Mediterranean grassland soil C-N compound turnover is dependent on rainfall and depth, and is mediated by genomically divergent microorganisms.</title>
        <authorList>
            <person name="Diamond S."/>
            <person name="Andeer P.F."/>
            <person name="Li Z."/>
            <person name="Crits-Christoph A."/>
            <person name="Burstein D."/>
            <person name="Anantharaman K."/>
            <person name="Lane K.R."/>
            <person name="Thomas B.C."/>
            <person name="Pan C."/>
            <person name="Northen T.R."/>
            <person name="Banfield J.F."/>
        </authorList>
    </citation>
    <scope>NUCLEOTIDE SEQUENCE [LARGE SCALE GENOMIC DNA]</scope>
    <source>
        <strain evidence="1">NP_7</strain>
    </source>
</reference>
<comment type="caution">
    <text evidence="1">The sequence shown here is derived from an EMBL/GenBank/DDBJ whole genome shotgun (WGS) entry which is preliminary data.</text>
</comment>
<name>A0A537JIA5_9BACT</name>
<proteinExistence type="predicted"/>
<sequence>MDLQHNPHPMDAPEPGGLAGEIASTLGELETGLLSQIQNGAQGAVELDEILQGLSEIVLALRGQYLRLQEILERRDLGFEVVGKFEALRMELLWLYRKSKIERYFFARLLLERRLRDAVHRQIIETYQEMSELEEAERELRARPEEVLGAALLDEPGLEPPITDQG</sequence>
<evidence type="ECO:0000313" key="2">
    <source>
        <dbReference type="Proteomes" id="UP000320048"/>
    </source>
</evidence>
<evidence type="ECO:0000313" key="1">
    <source>
        <dbReference type="EMBL" id="TMI83234.1"/>
    </source>
</evidence>
<accession>A0A537JIA5</accession>
<protein>
    <submittedName>
        <fullName evidence="1">Uncharacterized protein</fullName>
    </submittedName>
</protein>
<organism evidence="1 2">
    <name type="scientific">Candidatus Segetimicrobium genomatis</name>
    <dbReference type="NCBI Taxonomy" id="2569760"/>
    <lineage>
        <taxon>Bacteria</taxon>
        <taxon>Bacillati</taxon>
        <taxon>Candidatus Sysuimicrobiota</taxon>
        <taxon>Candidatus Sysuimicrobiia</taxon>
        <taxon>Candidatus Sysuimicrobiales</taxon>
        <taxon>Candidatus Segetimicrobiaceae</taxon>
        <taxon>Candidatus Segetimicrobium</taxon>
    </lineage>
</organism>
<dbReference type="AlphaFoldDB" id="A0A537JIA5"/>
<dbReference type="Proteomes" id="UP000320048">
    <property type="component" value="Unassembled WGS sequence"/>
</dbReference>